<dbReference type="Gene3D" id="3.40.50.150">
    <property type="entry name" value="Vaccinia Virus protein VP39"/>
    <property type="match status" value="1"/>
</dbReference>
<dbReference type="STRING" id="1531966.A0A0A1TMG3"/>
<evidence type="ECO:0000256" key="3">
    <source>
        <dbReference type="ARBA" id="ARBA00022691"/>
    </source>
</evidence>
<dbReference type="EMBL" id="CDHN01000004">
    <property type="protein sequence ID" value="CEJ92385.1"/>
    <property type="molecule type" value="Genomic_DNA"/>
</dbReference>
<organism evidence="6 7">
    <name type="scientific">[Torrubiella] hemipterigena</name>
    <dbReference type="NCBI Taxonomy" id="1531966"/>
    <lineage>
        <taxon>Eukaryota</taxon>
        <taxon>Fungi</taxon>
        <taxon>Dikarya</taxon>
        <taxon>Ascomycota</taxon>
        <taxon>Pezizomycotina</taxon>
        <taxon>Sordariomycetes</taxon>
        <taxon>Hypocreomycetidae</taxon>
        <taxon>Hypocreales</taxon>
        <taxon>Clavicipitaceae</taxon>
        <taxon>Clavicipitaceae incertae sedis</taxon>
        <taxon>'Torrubiella' clade</taxon>
    </lineage>
</organism>
<keyword evidence="3" id="KW-0949">S-adenosyl-L-methionine</keyword>
<evidence type="ECO:0000313" key="6">
    <source>
        <dbReference type="EMBL" id="CEJ92385.1"/>
    </source>
</evidence>
<keyword evidence="7" id="KW-1185">Reference proteome</keyword>
<gene>
    <name evidence="6" type="ORF">VHEMI08040</name>
</gene>
<keyword evidence="4" id="KW-0812">Transmembrane</keyword>
<evidence type="ECO:0000313" key="7">
    <source>
        <dbReference type="Proteomes" id="UP000039046"/>
    </source>
</evidence>
<dbReference type="AlphaFoldDB" id="A0A0A1TMG3"/>
<dbReference type="PANTHER" id="PTHR43397:SF2">
    <property type="entry name" value="HISTIDINE-SPECIFIC METHYLTRANSFERASE SAM-DEPENDENT DOMAIN-CONTAINING PROTEIN"/>
    <property type="match status" value="1"/>
</dbReference>
<dbReference type="InterPro" id="IPR019257">
    <property type="entry name" value="MeTrfase_dom"/>
</dbReference>
<evidence type="ECO:0000256" key="1">
    <source>
        <dbReference type="ARBA" id="ARBA00022603"/>
    </source>
</evidence>
<keyword evidence="2" id="KW-0808">Transferase</keyword>
<dbReference type="InterPro" id="IPR017805">
    <property type="entry name" value="SAM_MeTrfase_EasF-type_put"/>
</dbReference>
<reference evidence="6 7" key="1">
    <citation type="journal article" date="2015" name="Genome Announc.">
        <title>Draft Genome Sequence and Gene Annotation of the Entomopathogenic Fungus Verticillium hemipterigenum.</title>
        <authorList>
            <person name="Horn F."/>
            <person name="Habel A."/>
            <person name="Scharf D.H."/>
            <person name="Dworschak J."/>
            <person name="Brakhage A.A."/>
            <person name="Guthke R."/>
            <person name="Hertweck C."/>
            <person name="Linde J."/>
        </authorList>
    </citation>
    <scope>NUCLEOTIDE SEQUENCE [LARGE SCALE GENOMIC DNA]</scope>
</reference>
<evidence type="ECO:0000256" key="2">
    <source>
        <dbReference type="ARBA" id="ARBA00022679"/>
    </source>
</evidence>
<sequence length="401" mass="44289">MTVTNQLLQEKKQARANLTAQLAASLTASPPSLPSLCLWDQRGLQLFEEITHSAGYYPFAAEANLLKESIDDILSCISEHSVMLELGSGSLEKTSIILQGLSNLGRSVDYYALDVSATELDRSLRGLRATLGSGSTVQCHALVCTYDEGLLWLEKDPSLRGRDVTILWLGSSIANEPPRSIQRLLYAYRTASEASGVGKLQFLIGVDGCKEASRIRRAYDLPSGLNREFAMNAITSINFSMGCQVLDPKAWQFHGTWNMKSSRYETGLAPVCNAKVEVGGRTVSFRSNDVVHLIYSQKWDCQDVDDILADTKFAIQERWTSSDVAYSMDISPIDHDGANLWLSIVFGWLKTIERLKVGYFSITIATTIMGFLIANAITRSAYHIASALDANQLLSHHEYSI</sequence>
<proteinExistence type="predicted"/>
<dbReference type="Proteomes" id="UP000039046">
    <property type="component" value="Unassembled WGS sequence"/>
</dbReference>
<protein>
    <recommendedName>
        <fullName evidence="5">Histidine-specific methyltransferase SAM-dependent domain-containing protein</fullName>
    </recommendedName>
</protein>
<dbReference type="InterPro" id="IPR051128">
    <property type="entry name" value="EgtD_Methyltrsf_superfamily"/>
</dbReference>
<dbReference type="PANTHER" id="PTHR43397">
    <property type="entry name" value="ERGOTHIONEINE BIOSYNTHESIS PROTEIN 1"/>
    <property type="match status" value="1"/>
</dbReference>
<accession>A0A0A1TMG3</accession>
<name>A0A0A1TMG3_9HYPO</name>
<keyword evidence="1" id="KW-0489">Methyltransferase</keyword>
<feature type="domain" description="Histidine-specific methyltransferase SAM-dependent" evidence="5">
    <location>
        <begin position="20"/>
        <end position="327"/>
    </location>
</feature>
<evidence type="ECO:0000256" key="4">
    <source>
        <dbReference type="SAM" id="Phobius"/>
    </source>
</evidence>
<keyword evidence="4" id="KW-0472">Membrane</keyword>
<dbReference type="OrthoDB" id="659at2759"/>
<feature type="transmembrane region" description="Helical" evidence="4">
    <location>
        <begin position="357"/>
        <end position="377"/>
    </location>
</feature>
<dbReference type="HOGENOM" id="CLU_049766_0_2_1"/>
<dbReference type="Pfam" id="PF10017">
    <property type="entry name" value="Methyltransf_33"/>
    <property type="match status" value="1"/>
</dbReference>
<dbReference type="InterPro" id="IPR029063">
    <property type="entry name" value="SAM-dependent_MTases_sf"/>
</dbReference>
<dbReference type="GO" id="GO:0008168">
    <property type="term" value="F:methyltransferase activity"/>
    <property type="evidence" value="ECO:0007669"/>
    <property type="project" value="UniProtKB-KW"/>
</dbReference>
<evidence type="ECO:0000259" key="5">
    <source>
        <dbReference type="Pfam" id="PF10017"/>
    </source>
</evidence>
<keyword evidence="4" id="KW-1133">Transmembrane helix</keyword>
<dbReference type="NCBIfam" id="TIGR03439">
    <property type="entry name" value="methyl_EasF"/>
    <property type="match status" value="1"/>
</dbReference>
<dbReference type="GO" id="GO:0032259">
    <property type="term" value="P:methylation"/>
    <property type="evidence" value="ECO:0007669"/>
    <property type="project" value="UniProtKB-KW"/>
</dbReference>